<reference evidence="1 2" key="1">
    <citation type="submission" date="2019-07" db="EMBL/GenBank/DDBJ databases">
        <title>Whole genome shotgun sequence of Enterococcus villorum NBRC 100699.</title>
        <authorList>
            <person name="Hosoyama A."/>
            <person name="Uohara A."/>
            <person name="Ohji S."/>
            <person name="Ichikawa N."/>
        </authorList>
    </citation>
    <scope>NUCLEOTIDE SEQUENCE [LARGE SCALE GENOMIC DNA]</scope>
    <source>
        <strain evidence="1 2">NBRC 100699</strain>
    </source>
</reference>
<dbReference type="EMBL" id="BJWF01000048">
    <property type="protein sequence ID" value="GEL93102.1"/>
    <property type="molecule type" value="Genomic_DNA"/>
</dbReference>
<evidence type="ECO:0000313" key="1">
    <source>
        <dbReference type="EMBL" id="GEL93102.1"/>
    </source>
</evidence>
<dbReference type="Proteomes" id="UP000321830">
    <property type="component" value="Unassembled WGS sequence"/>
</dbReference>
<evidence type="ECO:0000313" key="2">
    <source>
        <dbReference type="Proteomes" id="UP000321830"/>
    </source>
</evidence>
<dbReference type="AlphaFoldDB" id="A0A511J523"/>
<dbReference type="NCBIfam" id="TIGR01641">
    <property type="entry name" value="phageSPP1_gp7"/>
    <property type="match status" value="1"/>
</dbReference>
<dbReference type="InterPro" id="IPR006528">
    <property type="entry name" value="Phage_head_morphogenesis_dom"/>
</dbReference>
<sequence length="350" mass="41040">MTIETKYWTKRRELEDQARLKQENQTLKKLTSVFPEALKEIQEKLLSQADLHDITYAEMMEFYSKSDQKKYREYVEKNYKSLKMYDSKYKEFIDEFFPSFDYAKVNRLLQIRSDIFKILAYHAIDVDVNKYFSDRLEEILQRSYASNANVLSQLLNVDLPNYLSQVELESYLNYPWSGKTFSRRLWGNISSLEQKLSNAIVKSVASGEGVIHALNTMRTDSEICDMFKLEESKYNKAIENLVRTEYAKFAQDGIEKSYLETGIEEYNVLTAKDERVCRICGGKASKNPYKLKDTVIGENRAPFHSRCRCTDVPNLPKLGKDIDEEYDRLFGDLLDEFAHDSFGINLKRRK</sequence>
<protein>
    <recommendedName>
        <fullName evidence="3">Phage head morphogenesis protein</fullName>
    </recommendedName>
</protein>
<gene>
    <name evidence="1" type="ORF">EVI01_24390</name>
</gene>
<organism evidence="1 2">
    <name type="scientific">Enterococcus villorum</name>
    <dbReference type="NCBI Taxonomy" id="112904"/>
    <lineage>
        <taxon>Bacteria</taxon>
        <taxon>Bacillati</taxon>
        <taxon>Bacillota</taxon>
        <taxon>Bacilli</taxon>
        <taxon>Lactobacillales</taxon>
        <taxon>Enterococcaceae</taxon>
        <taxon>Enterococcus</taxon>
    </lineage>
</organism>
<accession>A0A511J523</accession>
<comment type="caution">
    <text evidence="1">The sequence shown here is derived from an EMBL/GenBank/DDBJ whole genome shotgun (WGS) entry which is preliminary data.</text>
</comment>
<name>A0A511J523_9ENTE</name>
<evidence type="ECO:0008006" key="3">
    <source>
        <dbReference type="Google" id="ProtNLM"/>
    </source>
</evidence>
<proteinExistence type="predicted"/>